<reference evidence="2 3" key="1">
    <citation type="submission" date="2014-12" db="EMBL/GenBank/DDBJ databases">
        <title>Draft genome sequences of 29 type strains of Enterococci.</title>
        <authorList>
            <person name="Zhong Z."/>
            <person name="Sun Z."/>
            <person name="Liu W."/>
            <person name="Zhang W."/>
            <person name="Zhang H."/>
        </authorList>
    </citation>
    <scope>NUCLEOTIDE SEQUENCE [LARGE SCALE GENOMIC DNA]</scope>
    <source>
        <strain evidence="2 3">DSM 15687</strain>
    </source>
</reference>
<keyword evidence="1" id="KW-0812">Transmembrane</keyword>
<feature type="transmembrane region" description="Helical" evidence="1">
    <location>
        <begin position="144"/>
        <end position="165"/>
    </location>
</feature>
<feature type="transmembrane region" description="Helical" evidence="1">
    <location>
        <begin position="6"/>
        <end position="27"/>
    </location>
</feature>
<protein>
    <recommendedName>
        <fullName evidence="4">DUF1275 domain-containing protein</fullName>
    </recommendedName>
</protein>
<dbReference type="EMBL" id="JXLB01000008">
    <property type="protein sequence ID" value="OJG82693.1"/>
    <property type="molecule type" value="Genomic_DNA"/>
</dbReference>
<dbReference type="PANTHER" id="PTHR37314">
    <property type="entry name" value="SLR0142 PROTEIN"/>
    <property type="match status" value="1"/>
</dbReference>
<feature type="transmembrane region" description="Helical" evidence="1">
    <location>
        <begin position="64"/>
        <end position="83"/>
    </location>
</feature>
<evidence type="ECO:0000313" key="3">
    <source>
        <dbReference type="Proteomes" id="UP000182152"/>
    </source>
</evidence>
<dbReference type="AlphaFoldDB" id="A0A1L8WNU1"/>
<keyword evidence="1" id="KW-0472">Membrane</keyword>
<name>A0A1L8WNU1_9ENTE</name>
<evidence type="ECO:0000256" key="1">
    <source>
        <dbReference type="SAM" id="Phobius"/>
    </source>
</evidence>
<keyword evidence="3" id="KW-1185">Reference proteome</keyword>
<gene>
    <name evidence="2" type="ORF">RV14_GL002268</name>
</gene>
<accession>A0A1L8WNU1</accession>
<sequence>MIECYTYLSYGIFASAQTGNLIFFILALKKQQWELEKKILVVCACFIVGNTLATWTKNYFKKKWLPLCVLYVETCIFCLFTFLPPSILKLAVIAFIDTFQICFFNTLKGYTYNSFFITGDLKQLATAIANYLCEPAKINRQKMVFLGFIPLFFSLGVFCYLQFYPLAKDCLTIFFFLSIVTIKSTFSYLTYLKKNK</sequence>
<dbReference type="Pfam" id="PF06912">
    <property type="entry name" value="DUF1275"/>
    <property type="match status" value="1"/>
</dbReference>
<organism evidence="2 3">
    <name type="scientific">Enterococcus ratti</name>
    <dbReference type="NCBI Taxonomy" id="150033"/>
    <lineage>
        <taxon>Bacteria</taxon>
        <taxon>Bacillati</taxon>
        <taxon>Bacillota</taxon>
        <taxon>Bacilli</taxon>
        <taxon>Lactobacillales</taxon>
        <taxon>Enterococcaceae</taxon>
        <taxon>Enterococcus</taxon>
    </lineage>
</organism>
<dbReference type="Proteomes" id="UP000182152">
    <property type="component" value="Unassembled WGS sequence"/>
</dbReference>
<feature type="transmembrane region" description="Helical" evidence="1">
    <location>
        <begin position="171"/>
        <end position="191"/>
    </location>
</feature>
<evidence type="ECO:0008006" key="4">
    <source>
        <dbReference type="Google" id="ProtNLM"/>
    </source>
</evidence>
<keyword evidence="1" id="KW-1133">Transmembrane helix</keyword>
<proteinExistence type="predicted"/>
<feature type="transmembrane region" description="Helical" evidence="1">
    <location>
        <begin position="39"/>
        <end position="58"/>
    </location>
</feature>
<evidence type="ECO:0000313" key="2">
    <source>
        <dbReference type="EMBL" id="OJG82693.1"/>
    </source>
</evidence>
<dbReference type="InterPro" id="IPR010699">
    <property type="entry name" value="DUF1275"/>
</dbReference>
<dbReference type="PANTHER" id="PTHR37314:SF4">
    <property type="entry name" value="UPF0700 TRANSMEMBRANE PROTEIN YOAK"/>
    <property type="match status" value="1"/>
</dbReference>
<comment type="caution">
    <text evidence="2">The sequence shown here is derived from an EMBL/GenBank/DDBJ whole genome shotgun (WGS) entry which is preliminary data.</text>
</comment>